<sequence length="145" mass="16516">MTFLPVTDPAVSVFALQTRLCDRCRKEKPLDEFPIKEHNNPSGRDRTTSCAPCSDRKRLARKRQQEEKENLPLKLRADDEAPSMSMKSFLDELREQGGIVELDARVDVNAFGLGLDNVKNVEARLRKRGDHLVKCISAAMDYHFT</sequence>
<keyword evidence="3" id="KW-1185">Reference proteome</keyword>
<evidence type="ECO:0000313" key="3">
    <source>
        <dbReference type="Proteomes" id="UP000250043"/>
    </source>
</evidence>
<name>A0A8E2AGZ9_9APHY</name>
<feature type="region of interest" description="Disordered" evidence="1">
    <location>
        <begin position="32"/>
        <end position="71"/>
    </location>
</feature>
<evidence type="ECO:0000256" key="1">
    <source>
        <dbReference type="SAM" id="MobiDB-lite"/>
    </source>
</evidence>
<evidence type="ECO:0000313" key="2">
    <source>
        <dbReference type="EMBL" id="OCH84271.1"/>
    </source>
</evidence>
<dbReference type="Proteomes" id="UP000250043">
    <property type="component" value="Unassembled WGS sequence"/>
</dbReference>
<dbReference type="EMBL" id="KV722696">
    <property type="protein sequence ID" value="OCH84271.1"/>
    <property type="molecule type" value="Genomic_DNA"/>
</dbReference>
<organism evidence="2 3">
    <name type="scientific">Obba rivulosa</name>
    <dbReference type="NCBI Taxonomy" id="1052685"/>
    <lineage>
        <taxon>Eukaryota</taxon>
        <taxon>Fungi</taxon>
        <taxon>Dikarya</taxon>
        <taxon>Basidiomycota</taxon>
        <taxon>Agaricomycotina</taxon>
        <taxon>Agaricomycetes</taxon>
        <taxon>Polyporales</taxon>
        <taxon>Gelatoporiaceae</taxon>
        <taxon>Obba</taxon>
    </lineage>
</organism>
<dbReference type="AlphaFoldDB" id="A0A8E2AGZ9"/>
<proteinExistence type="predicted"/>
<reference evidence="2 3" key="1">
    <citation type="submission" date="2016-07" db="EMBL/GenBank/DDBJ databases">
        <title>Draft genome of the white-rot fungus Obba rivulosa 3A-2.</title>
        <authorList>
            <consortium name="DOE Joint Genome Institute"/>
            <person name="Miettinen O."/>
            <person name="Riley R."/>
            <person name="Acob R."/>
            <person name="Barry K."/>
            <person name="Cullen D."/>
            <person name="De Vries R."/>
            <person name="Hainaut M."/>
            <person name="Hatakka A."/>
            <person name="Henrissat B."/>
            <person name="Hilden K."/>
            <person name="Kuo R."/>
            <person name="Labutti K."/>
            <person name="Lipzen A."/>
            <person name="Makela M.R."/>
            <person name="Sandor L."/>
            <person name="Spatafora J.W."/>
            <person name="Grigoriev I.V."/>
            <person name="Hibbett D.S."/>
        </authorList>
    </citation>
    <scope>NUCLEOTIDE SEQUENCE [LARGE SCALE GENOMIC DNA]</scope>
    <source>
        <strain evidence="2 3">3A-2</strain>
    </source>
</reference>
<protein>
    <submittedName>
        <fullName evidence="2">Uncharacterized protein</fullName>
    </submittedName>
</protein>
<accession>A0A8E2AGZ9</accession>
<gene>
    <name evidence="2" type="ORF">OBBRIDRAFT_421187</name>
</gene>
<feature type="compositionally biased region" description="Basic and acidic residues" evidence="1">
    <location>
        <begin position="32"/>
        <end position="47"/>
    </location>
</feature>